<evidence type="ECO:0000313" key="2">
    <source>
        <dbReference type="Proteomes" id="UP000327157"/>
    </source>
</evidence>
<organism evidence="1 2">
    <name type="scientific">Pyrus ussuriensis x Pyrus communis</name>
    <dbReference type="NCBI Taxonomy" id="2448454"/>
    <lineage>
        <taxon>Eukaryota</taxon>
        <taxon>Viridiplantae</taxon>
        <taxon>Streptophyta</taxon>
        <taxon>Embryophyta</taxon>
        <taxon>Tracheophyta</taxon>
        <taxon>Spermatophyta</taxon>
        <taxon>Magnoliopsida</taxon>
        <taxon>eudicotyledons</taxon>
        <taxon>Gunneridae</taxon>
        <taxon>Pentapetalae</taxon>
        <taxon>rosids</taxon>
        <taxon>fabids</taxon>
        <taxon>Rosales</taxon>
        <taxon>Rosaceae</taxon>
        <taxon>Amygdaloideae</taxon>
        <taxon>Maleae</taxon>
        <taxon>Pyrus</taxon>
    </lineage>
</organism>
<reference evidence="1 2" key="1">
    <citation type="submission" date="2019-09" db="EMBL/GenBank/DDBJ databases">
        <authorList>
            <person name="Ou C."/>
        </authorList>
    </citation>
    <scope>NUCLEOTIDE SEQUENCE [LARGE SCALE GENOMIC DNA]</scope>
    <source>
        <strain evidence="1">S2</strain>
        <tissue evidence="1">Leaf</tissue>
    </source>
</reference>
<dbReference type="Proteomes" id="UP000327157">
    <property type="component" value="Chromosome 9"/>
</dbReference>
<sequence length="246" mass="26747">MASNTFISKLSDECTKCRDFIDRSAIKNLQFEGDLSTSHRILGLLFKDNWVVYTQDFFGASIEDVIKKIFGDRPKKTPAPKSKETAQGNHTDVAAAAVAKKKLALLLKKTAIGLPTLSSKRSRLEVKTTGDAPYSKKRIHVISSQTTGATTKSLYALAVQVSMDTQPKPLTSQGTEVRPIQQALVEPLVNPVIKGLAAPKPAVALVLEEVATLAEKNLPPNPKEKLVVILEEDDDDSDGILLTSRL</sequence>
<dbReference type="EMBL" id="SMOL01000458">
    <property type="protein sequence ID" value="KAB2612760.1"/>
    <property type="molecule type" value="Genomic_DNA"/>
</dbReference>
<keyword evidence="2" id="KW-1185">Reference proteome</keyword>
<reference evidence="1 2" key="3">
    <citation type="submission" date="2019-11" db="EMBL/GenBank/DDBJ databases">
        <title>A de novo genome assembly of a pear dwarfing rootstock.</title>
        <authorList>
            <person name="Wang F."/>
            <person name="Wang J."/>
            <person name="Li S."/>
            <person name="Zhang Y."/>
            <person name="Fang M."/>
            <person name="Ma L."/>
            <person name="Zhao Y."/>
            <person name="Jiang S."/>
        </authorList>
    </citation>
    <scope>NUCLEOTIDE SEQUENCE [LARGE SCALE GENOMIC DNA]</scope>
    <source>
        <strain evidence="1">S2</strain>
        <tissue evidence="1">Leaf</tissue>
    </source>
</reference>
<proteinExistence type="predicted"/>
<dbReference type="AlphaFoldDB" id="A0A5N5GHD1"/>
<comment type="caution">
    <text evidence="1">The sequence shown here is derived from an EMBL/GenBank/DDBJ whole genome shotgun (WGS) entry which is preliminary data.</text>
</comment>
<reference evidence="2" key="2">
    <citation type="submission" date="2019-10" db="EMBL/GenBank/DDBJ databases">
        <title>A de novo genome assembly of a pear dwarfing rootstock.</title>
        <authorList>
            <person name="Wang F."/>
            <person name="Wang J."/>
            <person name="Li S."/>
            <person name="Zhang Y."/>
            <person name="Fang M."/>
            <person name="Ma L."/>
            <person name="Zhao Y."/>
            <person name="Jiang S."/>
        </authorList>
    </citation>
    <scope>NUCLEOTIDE SEQUENCE [LARGE SCALE GENOMIC DNA]</scope>
</reference>
<accession>A0A5N5GHD1</accession>
<name>A0A5N5GHD1_9ROSA</name>
<evidence type="ECO:0000313" key="1">
    <source>
        <dbReference type="EMBL" id="KAB2612760.1"/>
    </source>
</evidence>
<protein>
    <submittedName>
        <fullName evidence="1">Calphotin-like</fullName>
    </submittedName>
</protein>
<gene>
    <name evidence="1" type="ORF">D8674_035076</name>
</gene>